<protein>
    <recommendedName>
        <fullName evidence="4">ABC transporter substrate-binding protein</fullName>
    </recommendedName>
</protein>
<proteinExistence type="predicted"/>
<dbReference type="Proteomes" id="UP000178425">
    <property type="component" value="Unassembled WGS sequence"/>
</dbReference>
<name>A0A1F5WTZ5_9BACT</name>
<evidence type="ECO:0000313" key="2">
    <source>
        <dbReference type="EMBL" id="OGF79118.1"/>
    </source>
</evidence>
<keyword evidence="1" id="KW-1133">Transmembrane helix</keyword>
<dbReference type="SUPFAM" id="SSF53822">
    <property type="entry name" value="Periplasmic binding protein-like I"/>
    <property type="match status" value="1"/>
</dbReference>
<dbReference type="InterPro" id="IPR028082">
    <property type="entry name" value="Peripla_BP_I"/>
</dbReference>
<organism evidence="2 3">
    <name type="scientific">Candidatus Giovannonibacteria bacterium RIFCSPHIGHO2_02_43_13</name>
    <dbReference type="NCBI Taxonomy" id="1798330"/>
    <lineage>
        <taxon>Bacteria</taxon>
        <taxon>Candidatus Giovannoniibacteriota</taxon>
    </lineage>
</organism>
<dbReference type="PANTHER" id="PTHR35271:SF1">
    <property type="entry name" value="ABC TRANSPORTER, SUBSTRATE-BINDING LIPOPROTEIN"/>
    <property type="match status" value="1"/>
</dbReference>
<evidence type="ECO:0000256" key="1">
    <source>
        <dbReference type="SAM" id="Phobius"/>
    </source>
</evidence>
<sequence length="338" mass="36961">MNSIKAITIVLIAIILIGVFVFFQYVYNQANVEPMKKYKVGLLIHNPPVQNANIEGLKAGMRELGYEEGKNIEYILEDASADIGLIGKLADELIAEKPDLIATPSTPGALAFKKNTSIPIVFIDVGAVSDLVKNVNVPEANVTGVIGGTSEFAGKRLEILKEIIPTMKKVIISAEKKFPNYNPFMSSLRAGAAKLGVEIAEFPTEDAKDFVSKLPTIINKKNGDAFMYFPGPNNFPLEDKDRKLIVAQLIKEKLLSIDHNMELGANTGILASYGNYRFDVGKKAALLADKILKGAQIKDVPVLFIKDLTMEINLKTAKSIGITIPQDILLQANKVYNE</sequence>
<gene>
    <name evidence="2" type="ORF">A2W54_01035</name>
</gene>
<dbReference type="Pfam" id="PF04392">
    <property type="entry name" value="ABC_sub_bind"/>
    <property type="match status" value="1"/>
</dbReference>
<dbReference type="InterPro" id="IPR007487">
    <property type="entry name" value="ABC_transpt-TYRBP-like"/>
</dbReference>
<dbReference type="PANTHER" id="PTHR35271">
    <property type="entry name" value="ABC TRANSPORTER, SUBSTRATE-BINDING LIPOPROTEIN-RELATED"/>
    <property type="match status" value="1"/>
</dbReference>
<feature type="transmembrane region" description="Helical" evidence="1">
    <location>
        <begin position="6"/>
        <end position="27"/>
    </location>
</feature>
<dbReference type="CDD" id="cd06325">
    <property type="entry name" value="PBP1_ABC_unchar_transporter"/>
    <property type="match status" value="1"/>
</dbReference>
<dbReference type="AlphaFoldDB" id="A0A1F5WTZ5"/>
<reference evidence="2 3" key="1">
    <citation type="journal article" date="2016" name="Nat. Commun.">
        <title>Thousands of microbial genomes shed light on interconnected biogeochemical processes in an aquifer system.</title>
        <authorList>
            <person name="Anantharaman K."/>
            <person name="Brown C.T."/>
            <person name="Hug L.A."/>
            <person name="Sharon I."/>
            <person name="Castelle C.J."/>
            <person name="Probst A.J."/>
            <person name="Thomas B.C."/>
            <person name="Singh A."/>
            <person name="Wilkins M.J."/>
            <person name="Karaoz U."/>
            <person name="Brodie E.L."/>
            <person name="Williams K.H."/>
            <person name="Hubbard S.S."/>
            <person name="Banfield J.F."/>
        </authorList>
    </citation>
    <scope>NUCLEOTIDE SEQUENCE [LARGE SCALE GENOMIC DNA]</scope>
</reference>
<evidence type="ECO:0000313" key="3">
    <source>
        <dbReference type="Proteomes" id="UP000178425"/>
    </source>
</evidence>
<dbReference type="Gene3D" id="3.40.50.2300">
    <property type="match status" value="2"/>
</dbReference>
<keyword evidence="1" id="KW-0472">Membrane</keyword>
<accession>A0A1F5WTZ5</accession>
<evidence type="ECO:0008006" key="4">
    <source>
        <dbReference type="Google" id="ProtNLM"/>
    </source>
</evidence>
<dbReference type="EMBL" id="MFHI01000010">
    <property type="protein sequence ID" value="OGF79118.1"/>
    <property type="molecule type" value="Genomic_DNA"/>
</dbReference>
<keyword evidence="1" id="KW-0812">Transmembrane</keyword>
<comment type="caution">
    <text evidence="2">The sequence shown here is derived from an EMBL/GenBank/DDBJ whole genome shotgun (WGS) entry which is preliminary data.</text>
</comment>